<dbReference type="Pfam" id="PF05711">
    <property type="entry name" value="TylF"/>
    <property type="match status" value="1"/>
</dbReference>
<sequence>MLFLKPYGSVAYSSFETICNSYDMTTHILNNNIQGCIVECGVAAGAQLGAIHRCCIDNRQRRAIYGFDSFEGIPIASRDDDEQPGIGTIKEHVPYTNTRELLKSSGITVCPLDSVERIVKNWFPQTHTDFKFIKGWFQDTVVGFNEPIALLRLDGDLYESTRVCLENLYPLLQPGGILIIDDWALGGCQKACREYFANCSVEEIEPVHKTPGPKYFKKLV</sequence>
<accession>A0A6C0B4N6</accession>
<dbReference type="EMBL" id="MN739078">
    <property type="protein sequence ID" value="QHS87185.1"/>
    <property type="molecule type" value="Genomic_DNA"/>
</dbReference>
<name>A0A6C0B4N6_9ZZZZ</name>
<dbReference type="PANTHER" id="PTHR40036:SF1">
    <property type="entry name" value="MACROCIN O-METHYLTRANSFERASE"/>
    <property type="match status" value="1"/>
</dbReference>
<reference evidence="1" key="1">
    <citation type="journal article" date="2020" name="Nature">
        <title>Giant virus diversity and host interactions through global metagenomics.</title>
        <authorList>
            <person name="Schulz F."/>
            <person name="Roux S."/>
            <person name="Paez-Espino D."/>
            <person name="Jungbluth S."/>
            <person name="Walsh D.A."/>
            <person name="Denef V.J."/>
            <person name="McMahon K.D."/>
            <person name="Konstantinidis K.T."/>
            <person name="Eloe-Fadrosh E.A."/>
            <person name="Kyrpides N.C."/>
            <person name="Woyke T."/>
        </authorList>
    </citation>
    <scope>NUCLEOTIDE SEQUENCE</scope>
    <source>
        <strain evidence="1">GVMAG-M-3300009684-20</strain>
    </source>
</reference>
<dbReference type="PANTHER" id="PTHR40036">
    <property type="entry name" value="MACROCIN O-METHYLTRANSFERASE"/>
    <property type="match status" value="1"/>
</dbReference>
<evidence type="ECO:0000313" key="1">
    <source>
        <dbReference type="EMBL" id="QHS87185.1"/>
    </source>
</evidence>
<organism evidence="1">
    <name type="scientific">viral metagenome</name>
    <dbReference type="NCBI Taxonomy" id="1070528"/>
    <lineage>
        <taxon>unclassified sequences</taxon>
        <taxon>metagenomes</taxon>
        <taxon>organismal metagenomes</taxon>
    </lineage>
</organism>
<dbReference type="Gene3D" id="3.40.50.150">
    <property type="entry name" value="Vaccinia Virus protein VP39"/>
    <property type="match status" value="1"/>
</dbReference>
<dbReference type="InterPro" id="IPR029063">
    <property type="entry name" value="SAM-dependent_MTases_sf"/>
</dbReference>
<dbReference type="SUPFAM" id="SSF53335">
    <property type="entry name" value="S-adenosyl-L-methionine-dependent methyltransferases"/>
    <property type="match status" value="1"/>
</dbReference>
<dbReference type="InterPro" id="IPR008884">
    <property type="entry name" value="TylF_MeTrfase"/>
</dbReference>
<evidence type="ECO:0008006" key="2">
    <source>
        <dbReference type="Google" id="ProtNLM"/>
    </source>
</evidence>
<proteinExistence type="predicted"/>
<dbReference type="AlphaFoldDB" id="A0A6C0B4N6"/>
<protein>
    <recommendedName>
        <fullName evidence="2">Methyltransferase</fullName>
    </recommendedName>
</protein>